<dbReference type="PANTHER" id="PTHR24296">
    <property type="entry name" value="CYTOCHROME P450"/>
    <property type="match status" value="1"/>
</dbReference>
<evidence type="ECO:0000256" key="5">
    <source>
        <dbReference type="PIRSR" id="PIRSR602401-1"/>
    </source>
</evidence>
<protein>
    <submittedName>
        <fullName evidence="7">Cytochrome P450</fullName>
    </submittedName>
</protein>
<accession>A0A433D337</accession>
<dbReference type="Pfam" id="PF00067">
    <property type="entry name" value="p450"/>
    <property type="match status" value="1"/>
</dbReference>
<dbReference type="GO" id="GO:0006629">
    <property type="term" value="P:lipid metabolic process"/>
    <property type="evidence" value="ECO:0007669"/>
    <property type="project" value="UniProtKB-ARBA"/>
</dbReference>
<organism evidence="7 8">
    <name type="scientific">Jimgerdemannia flammicorona</name>
    <dbReference type="NCBI Taxonomy" id="994334"/>
    <lineage>
        <taxon>Eukaryota</taxon>
        <taxon>Fungi</taxon>
        <taxon>Fungi incertae sedis</taxon>
        <taxon>Mucoromycota</taxon>
        <taxon>Mucoromycotina</taxon>
        <taxon>Endogonomycetes</taxon>
        <taxon>Endogonales</taxon>
        <taxon>Endogonaceae</taxon>
        <taxon>Jimgerdemannia</taxon>
    </lineage>
</organism>
<evidence type="ECO:0000256" key="6">
    <source>
        <dbReference type="RuleBase" id="RU000461"/>
    </source>
</evidence>
<keyword evidence="4 5" id="KW-0408">Iron</keyword>
<dbReference type="GO" id="GO:0005506">
    <property type="term" value="F:iron ion binding"/>
    <property type="evidence" value="ECO:0007669"/>
    <property type="project" value="InterPro"/>
</dbReference>
<keyword evidence="8" id="KW-1185">Reference proteome</keyword>
<dbReference type="InterPro" id="IPR001128">
    <property type="entry name" value="Cyt_P450"/>
</dbReference>
<comment type="similarity">
    <text evidence="1 6">Belongs to the cytochrome P450 family.</text>
</comment>
<keyword evidence="3 6" id="KW-0560">Oxidoreductase</keyword>
<dbReference type="Proteomes" id="UP000268093">
    <property type="component" value="Unassembled WGS sequence"/>
</dbReference>
<evidence type="ECO:0000313" key="8">
    <source>
        <dbReference type="Proteomes" id="UP000268093"/>
    </source>
</evidence>
<evidence type="ECO:0000256" key="4">
    <source>
        <dbReference type="ARBA" id="ARBA00023004"/>
    </source>
</evidence>
<dbReference type="PRINTS" id="PR00463">
    <property type="entry name" value="EP450I"/>
</dbReference>
<dbReference type="InterPro" id="IPR002401">
    <property type="entry name" value="Cyt_P450_E_grp-I"/>
</dbReference>
<comment type="caution">
    <text evidence="7">The sequence shown here is derived from an EMBL/GenBank/DDBJ whole genome shotgun (WGS) entry which is preliminary data.</text>
</comment>
<proteinExistence type="inferred from homology"/>
<dbReference type="GO" id="GO:0004497">
    <property type="term" value="F:monooxygenase activity"/>
    <property type="evidence" value="ECO:0007669"/>
    <property type="project" value="UniProtKB-KW"/>
</dbReference>
<dbReference type="InterPro" id="IPR017972">
    <property type="entry name" value="Cyt_P450_CS"/>
</dbReference>
<dbReference type="EMBL" id="RBNI01007668">
    <property type="protein sequence ID" value="RUP45193.1"/>
    <property type="molecule type" value="Genomic_DNA"/>
</dbReference>
<gene>
    <name evidence="7" type="ORF">BC936DRAFT_148497</name>
</gene>
<dbReference type="Gene3D" id="1.10.630.10">
    <property type="entry name" value="Cytochrome P450"/>
    <property type="match status" value="1"/>
</dbReference>
<name>A0A433D337_9FUNG</name>
<dbReference type="GO" id="GO:0020037">
    <property type="term" value="F:heme binding"/>
    <property type="evidence" value="ECO:0007669"/>
    <property type="project" value="InterPro"/>
</dbReference>
<evidence type="ECO:0000256" key="2">
    <source>
        <dbReference type="ARBA" id="ARBA00022723"/>
    </source>
</evidence>
<keyword evidence="2 5" id="KW-0479">Metal-binding</keyword>
<feature type="binding site" description="axial binding residue" evidence="5">
    <location>
        <position position="478"/>
    </location>
    <ligand>
        <name>heme</name>
        <dbReference type="ChEBI" id="CHEBI:30413"/>
    </ligand>
    <ligandPart>
        <name>Fe</name>
        <dbReference type="ChEBI" id="CHEBI:18248"/>
    </ligandPart>
</feature>
<dbReference type="PRINTS" id="PR00385">
    <property type="entry name" value="P450"/>
</dbReference>
<evidence type="ECO:0000313" key="7">
    <source>
        <dbReference type="EMBL" id="RUP45193.1"/>
    </source>
</evidence>
<dbReference type="PROSITE" id="PS00086">
    <property type="entry name" value="CYTOCHROME_P450"/>
    <property type="match status" value="1"/>
</dbReference>
<dbReference type="AlphaFoldDB" id="A0A433D337"/>
<dbReference type="GO" id="GO:0016705">
    <property type="term" value="F:oxidoreductase activity, acting on paired donors, with incorporation or reduction of molecular oxygen"/>
    <property type="evidence" value="ECO:0007669"/>
    <property type="project" value="InterPro"/>
</dbReference>
<comment type="cofactor">
    <cofactor evidence="5">
        <name>heme</name>
        <dbReference type="ChEBI" id="CHEBI:30413"/>
    </cofactor>
</comment>
<reference evidence="7 8" key="1">
    <citation type="journal article" date="2018" name="New Phytol.">
        <title>Phylogenomics of Endogonaceae and evolution of mycorrhizas within Mucoromycota.</title>
        <authorList>
            <person name="Chang Y."/>
            <person name="Desiro A."/>
            <person name="Na H."/>
            <person name="Sandor L."/>
            <person name="Lipzen A."/>
            <person name="Clum A."/>
            <person name="Barry K."/>
            <person name="Grigoriev I.V."/>
            <person name="Martin F.M."/>
            <person name="Stajich J.E."/>
            <person name="Smith M.E."/>
            <person name="Bonito G."/>
            <person name="Spatafora J.W."/>
        </authorList>
    </citation>
    <scope>NUCLEOTIDE SEQUENCE [LARGE SCALE GENOMIC DNA]</scope>
    <source>
        <strain evidence="7 8">GMNB39</strain>
    </source>
</reference>
<dbReference type="OrthoDB" id="1470350at2759"/>
<evidence type="ECO:0000256" key="3">
    <source>
        <dbReference type="ARBA" id="ARBA00023002"/>
    </source>
</evidence>
<dbReference type="SUPFAM" id="SSF48264">
    <property type="entry name" value="Cytochrome P450"/>
    <property type="match status" value="1"/>
</dbReference>
<keyword evidence="5 6" id="KW-0349">Heme</keyword>
<keyword evidence="6" id="KW-0503">Monooxygenase</keyword>
<dbReference type="InterPro" id="IPR036396">
    <property type="entry name" value="Cyt_P450_sf"/>
</dbReference>
<sequence length="543" mass="61936">MITLPFVARELPNMITLPSIVIDFLSPTPSWVSSFLILLVLLVVLHTSRSASSTPGPTPIPLIGNLIEVMRNFDDFPNWTYRTALRYGGRTWKFSAPFVGTFVMVTDPTQLEFVLGKTGFDDFVKGEELNWKSFPVFGAGVFTTDGSYHRKQRKTISRVFTSHNFRDVFAPVFVSGARRLNKVLKPIAETDDRVDMQLLFHRLTADTFTEIGCSRQLNSLQSANPEKDWTDALDVAQRLVIHRMKNPLWWFNETFFGGAKLMKDSVKQVDDFIYSVIDERRKENDSGADVVAKDDLLARFMRYQDDETGEKLTDRELRDWIVNIFVAGRDTTATVLSWTVFNLSQNPAYLTKIYQELAIHLPRDRNAPITHAILSKLVYTHACFVETLRLRPALAVDLKSCFRDTVLPDGTRVHKGDWLMWSPYAMGRLESNWGADALEFKPERWLVETVDAQGIKSVTVKQESPYKFPAFNAGARVCPGQNVGLLQGKTTLALLLRDYEIDVLNDPPVEYLETITHVMKYGLWVKLNKRKDNRRDSGVSMDM</sequence>
<evidence type="ECO:0000256" key="1">
    <source>
        <dbReference type="ARBA" id="ARBA00010617"/>
    </source>
</evidence>